<proteinExistence type="inferred from homology"/>
<organism evidence="6 7">
    <name type="scientific">Pomacea canaliculata</name>
    <name type="common">Golden apple snail</name>
    <dbReference type="NCBI Taxonomy" id="400727"/>
    <lineage>
        <taxon>Eukaryota</taxon>
        <taxon>Metazoa</taxon>
        <taxon>Spiralia</taxon>
        <taxon>Lophotrochozoa</taxon>
        <taxon>Mollusca</taxon>
        <taxon>Gastropoda</taxon>
        <taxon>Caenogastropoda</taxon>
        <taxon>Architaenioglossa</taxon>
        <taxon>Ampullarioidea</taxon>
        <taxon>Ampullariidae</taxon>
        <taxon>Pomacea</taxon>
    </lineage>
</organism>
<dbReference type="PANTHER" id="PTHR10903:SF184">
    <property type="entry name" value="GTP-BINDING PROTEIN A"/>
    <property type="match status" value="1"/>
</dbReference>
<dbReference type="AlphaFoldDB" id="A0A2T7PP27"/>
<dbReference type="EMBL" id="PZQS01000003">
    <property type="protein sequence ID" value="PVD35171.1"/>
    <property type="molecule type" value="Genomic_DNA"/>
</dbReference>
<evidence type="ECO:0000313" key="7">
    <source>
        <dbReference type="Proteomes" id="UP000245119"/>
    </source>
</evidence>
<dbReference type="InterPro" id="IPR006703">
    <property type="entry name" value="G_AIG1"/>
</dbReference>
<evidence type="ECO:0000256" key="3">
    <source>
        <dbReference type="ARBA" id="ARBA00023134"/>
    </source>
</evidence>
<dbReference type="GO" id="GO:0005525">
    <property type="term" value="F:GTP binding"/>
    <property type="evidence" value="ECO:0007669"/>
    <property type="project" value="UniProtKB-KW"/>
</dbReference>
<evidence type="ECO:0000256" key="1">
    <source>
        <dbReference type="ARBA" id="ARBA00008535"/>
    </source>
</evidence>
<dbReference type="Gene3D" id="3.40.50.300">
    <property type="entry name" value="P-loop containing nucleotide triphosphate hydrolases"/>
    <property type="match status" value="1"/>
</dbReference>
<reference evidence="6 7" key="1">
    <citation type="submission" date="2018-04" db="EMBL/GenBank/DDBJ databases">
        <title>The genome of golden apple snail Pomacea canaliculata provides insight into stress tolerance and invasive adaptation.</title>
        <authorList>
            <person name="Liu C."/>
            <person name="Liu B."/>
            <person name="Ren Y."/>
            <person name="Zhang Y."/>
            <person name="Wang H."/>
            <person name="Li S."/>
            <person name="Jiang F."/>
            <person name="Yin L."/>
            <person name="Zhang G."/>
            <person name="Qian W."/>
            <person name="Fan W."/>
        </authorList>
    </citation>
    <scope>NUCLEOTIDE SEQUENCE [LARGE SCALE GENOMIC DNA]</scope>
    <source>
        <strain evidence="6">SZHN2017</strain>
        <tissue evidence="6">Muscle</tissue>
    </source>
</reference>
<dbReference type="Proteomes" id="UP000245119">
    <property type="component" value="Linkage Group LG3"/>
</dbReference>
<keyword evidence="3" id="KW-0342">GTP-binding</keyword>
<comment type="caution">
    <text evidence="6">The sequence shown here is derived from an EMBL/GenBank/DDBJ whole genome shotgun (WGS) entry which is preliminary data.</text>
</comment>
<evidence type="ECO:0000259" key="5">
    <source>
        <dbReference type="PROSITE" id="PS51720"/>
    </source>
</evidence>
<keyword evidence="7" id="KW-1185">Reference proteome</keyword>
<dbReference type="PROSITE" id="PS51720">
    <property type="entry name" value="G_AIG1"/>
    <property type="match status" value="1"/>
</dbReference>
<accession>A0A2T7PP27</accession>
<keyword evidence="4" id="KW-0175">Coiled coil</keyword>
<evidence type="ECO:0000256" key="4">
    <source>
        <dbReference type="SAM" id="Coils"/>
    </source>
</evidence>
<feature type="coiled-coil region" evidence="4">
    <location>
        <begin position="434"/>
        <end position="461"/>
    </location>
</feature>
<dbReference type="STRING" id="400727.A0A2T7PP27"/>
<comment type="similarity">
    <text evidence="1">Belongs to the TRAFAC class TrmE-Era-EngA-EngB-Septin-like GTPase superfamily. AIG1/Toc34/Toc159-like paraseptin GTPase family. IAN subfamily.</text>
</comment>
<dbReference type="SUPFAM" id="SSF52540">
    <property type="entry name" value="P-loop containing nucleoside triphosphate hydrolases"/>
    <property type="match status" value="1"/>
</dbReference>
<dbReference type="FunFam" id="3.40.50.300:FF:000840">
    <property type="entry name" value="Immune-associated nucleotide-binding protein 9"/>
    <property type="match status" value="1"/>
</dbReference>
<dbReference type="OrthoDB" id="431287at2759"/>
<keyword evidence="2" id="KW-0547">Nucleotide-binding</keyword>
<evidence type="ECO:0000256" key="2">
    <source>
        <dbReference type="ARBA" id="ARBA00022741"/>
    </source>
</evidence>
<sequence>MCDNDVCSVEEDVAKTKEFQKTEEGLQHKRKDEVKRRAQLDILMQQLLHQQMSKKKRRLEKEAFLKKLEKELEQQMREITEVKKRERTNIREKMKKMFLEQLKIEGQLQCKDTCCSKHSSGLHHAGHLSVSSSFEHSIRKNRTDSDNSKSYRFLLVGKSGREKVSTGSTILGHHAFNNEANFHSVTSSSTLKSGMNNDTPIEVMDCPGLFDTGKTHEEVATEVIQAVACMHPGFTAILYVIMINRRYTEEEAEVFNRLKSLFDHHVTEYIIIIFSRGDELTRRKEQIDDVLMKAPDLLHKVLDECGHRYVVFDNMADDKQPQVDQLMQEVCKLREAHGGKPYTCPKYREVGEKMEKEVARRLKKAEEEKIRTKKYIEKLKETMKQMQDQAAVDKLKLKNMEVARNEEKMRMIDEMDQHLTSLVEAFHRQQYFVEQRHQKELRLLQAREKQLRKQITALVKQRTLEIEPIEKVQELVEVLFLLFILLVFEIERHYRQIVGRRSTGTSCVIM</sequence>
<dbReference type="PANTHER" id="PTHR10903">
    <property type="entry name" value="GTPASE, IMAP FAMILY MEMBER-RELATED"/>
    <property type="match status" value="1"/>
</dbReference>
<dbReference type="InterPro" id="IPR045058">
    <property type="entry name" value="GIMA/IAN/Toc"/>
</dbReference>
<gene>
    <name evidence="6" type="ORF">C0Q70_06452</name>
</gene>
<feature type="domain" description="AIG1-type G" evidence="5">
    <location>
        <begin position="148"/>
        <end position="351"/>
    </location>
</feature>
<dbReference type="Pfam" id="PF04548">
    <property type="entry name" value="AIG1"/>
    <property type="match status" value="1"/>
</dbReference>
<dbReference type="InterPro" id="IPR027417">
    <property type="entry name" value="P-loop_NTPase"/>
</dbReference>
<name>A0A2T7PP27_POMCA</name>
<evidence type="ECO:0000313" key="6">
    <source>
        <dbReference type="EMBL" id="PVD35171.1"/>
    </source>
</evidence>
<feature type="coiled-coil region" evidence="4">
    <location>
        <begin position="362"/>
        <end position="396"/>
    </location>
</feature>
<dbReference type="OMA" id="IMINRRY"/>
<protein>
    <recommendedName>
        <fullName evidence="5">AIG1-type G domain-containing protein</fullName>
    </recommendedName>
</protein>
<feature type="coiled-coil region" evidence="4">
    <location>
        <begin position="58"/>
        <end position="89"/>
    </location>
</feature>